<evidence type="ECO:0000256" key="1">
    <source>
        <dbReference type="ARBA" id="ARBA00034125"/>
    </source>
</evidence>
<dbReference type="GO" id="GO:0022857">
    <property type="term" value="F:transmembrane transporter activity"/>
    <property type="evidence" value="ECO:0007669"/>
    <property type="project" value="InterPro"/>
</dbReference>
<reference evidence="5" key="1">
    <citation type="submission" date="2016-10" db="EMBL/GenBank/DDBJ databases">
        <authorList>
            <person name="Varghese N."/>
            <person name="Submissions S."/>
        </authorList>
    </citation>
    <scope>NUCLEOTIDE SEQUENCE [LARGE SCALE GENOMIC DNA]</scope>
    <source>
        <strain evidence="5">CGMCC 1.6963</strain>
    </source>
</reference>
<dbReference type="InterPro" id="IPR010619">
    <property type="entry name" value="ThrE-like_N"/>
</dbReference>
<dbReference type="Pfam" id="PF06738">
    <property type="entry name" value="ThrE"/>
    <property type="match status" value="1"/>
</dbReference>
<proteinExistence type="inferred from homology"/>
<gene>
    <name evidence="4" type="ORF">SAMN05216199_2258</name>
</gene>
<dbReference type="RefSeq" id="WP_091758093.1">
    <property type="nucleotide sequence ID" value="NZ_FOHB01000003.1"/>
</dbReference>
<evidence type="ECO:0000313" key="4">
    <source>
        <dbReference type="EMBL" id="SES15818.1"/>
    </source>
</evidence>
<evidence type="ECO:0000259" key="3">
    <source>
        <dbReference type="Pfam" id="PF06738"/>
    </source>
</evidence>
<organism evidence="4 5">
    <name type="scientific">Pedococcus cremeus</name>
    <dbReference type="NCBI Taxonomy" id="587636"/>
    <lineage>
        <taxon>Bacteria</taxon>
        <taxon>Bacillati</taxon>
        <taxon>Actinomycetota</taxon>
        <taxon>Actinomycetes</taxon>
        <taxon>Micrococcales</taxon>
        <taxon>Intrasporangiaceae</taxon>
        <taxon>Pedococcus</taxon>
    </lineage>
</organism>
<keyword evidence="2" id="KW-0812">Transmembrane</keyword>
<dbReference type="AlphaFoldDB" id="A0A1H9V2K2"/>
<feature type="domain" description="Threonine/serine exporter-like N-terminal" evidence="3">
    <location>
        <begin position="24"/>
        <end position="255"/>
    </location>
</feature>
<dbReference type="STRING" id="587636.SAMN05216199_2258"/>
<feature type="transmembrane region" description="Helical" evidence="2">
    <location>
        <begin position="324"/>
        <end position="340"/>
    </location>
</feature>
<sequence length="427" mass="44129">MAGRDLEADGGVGFDVLRLLAQVLLANSGEGVGLAEGELRRAAAALGTDVELLVLPEQLVLAPTPVAGDGTGGMVVVRTVPGIARLDRVSAAREIVDALERGMPATAARERLEVVAQAPPRLGWWTRVLGVMLFAAGFAPSVVATTSEVVTAVVLGLIMGLMLVAVDGRPAEAFLPAVSAAVLTWVAFAIRPGIVDLAGPVLVVLPALFVVLPGDTLSAGAGELLAGRITSGTGRLVWSFLILAQMVVGIVAAAEVSGAGAAALTEQEVPAQLPFLVVLLAWIPFTVGLGLVFRARMSDLGWVLAGVLGTFLAQQAVTKVVGDVTGTLVAGVLLGAYATWVSRSVRRPPRLVVVLGGFFVLTVGSLGLRGATALISGQPITGVQNLVDFALQMPTVALGIGIGFLVAARRWLPRRPPRRRQRSRSTM</sequence>
<keyword evidence="5" id="KW-1185">Reference proteome</keyword>
<feature type="transmembrane region" description="Helical" evidence="2">
    <location>
        <begin position="300"/>
        <end position="318"/>
    </location>
</feature>
<feature type="transmembrane region" description="Helical" evidence="2">
    <location>
        <begin position="236"/>
        <end position="254"/>
    </location>
</feature>
<feature type="transmembrane region" description="Helical" evidence="2">
    <location>
        <begin position="391"/>
        <end position="412"/>
    </location>
</feature>
<feature type="transmembrane region" description="Helical" evidence="2">
    <location>
        <begin position="352"/>
        <end position="371"/>
    </location>
</feature>
<accession>A0A1H9V2K2</accession>
<evidence type="ECO:0000256" key="2">
    <source>
        <dbReference type="SAM" id="Phobius"/>
    </source>
</evidence>
<dbReference type="PANTHER" id="PTHR31082">
    <property type="entry name" value="PHEROMONE-REGULATED MEMBRANE PROTEIN 10"/>
    <property type="match status" value="1"/>
</dbReference>
<keyword evidence="2" id="KW-1133">Transmembrane helix</keyword>
<dbReference type="OrthoDB" id="2364976at2"/>
<name>A0A1H9V2K2_9MICO</name>
<dbReference type="EMBL" id="FOHB01000003">
    <property type="protein sequence ID" value="SES15818.1"/>
    <property type="molecule type" value="Genomic_DNA"/>
</dbReference>
<evidence type="ECO:0000313" key="5">
    <source>
        <dbReference type="Proteomes" id="UP000199019"/>
    </source>
</evidence>
<feature type="transmembrane region" description="Helical" evidence="2">
    <location>
        <begin position="149"/>
        <end position="166"/>
    </location>
</feature>
<feature type="transmembrane region" description="Helical" evidence="2">
    <location>
        <begin position="173"/>
        <end position="191"/>
    </location>
</feature>
<dbReference type="InterPro" id="IPR051361">
    <property type="entry name" value="ThrE/Ser_Exporter"/>
</dbReference>
<feature type="transmembrane region" description="Helical" evidence="2">
    <location>
        <begin position="124"/>
        <end position="143"/>
    </location>
</feature>
<comment type="similarity">
    <text evidence="1">Belongs to the ThrE exporter (TC 2.A.79) family.</text>
</comment>
<keyword evidence="2" id="KW-0472">Membrane</keyword>
<protein>
    <submittedName>
        <fullName evidence="4">Uncharacterized membrane protein YjjP, DUF1212 family</fullName>
    </submittedName>
</protein>
<feature type="transmembrane region" description="Helical" evidence="2">
    <location>
        <begin position="274"/>
        <end position="293"/>
    </location>
</feature>
<dbReference type="Proteomes" id="UP000199019">
    <property type="component" value="Unassembled WGS sequence"/>
</dbReference>
<dbReference type="PANTHER" id="PTHR31082:SF4">
    <property type="entry name" value="PHEROMONE-REGULATED MEMBRANE PROTEIN 10"/>
    <property type="match status" value="1"/>
</dbReference>